<reference evidence="7 8" key="1">
    <citation type="journal article" date="2019" name="Nat. Med.">
        <title>A library of human gut bacterial isolates paired with longitudinal multiomics data enables mechanistic microbiome research.</title>
        <authorList>
            <person name="Poyet M."/>
            <person name="Groussin M."/>
            <person name="Gibbons S.M."/>
            <person name="Avila-Pacheco J."/>
            <person name="Jiang X."/>
            <person name="Kearney S.M."/>
            <person name="Perrotta A.R."/>
            <person name="Berdy B."/>
            <person name="Zhao S."/>
            <person name="Lieberman T.D."/>
            <person name="Swanson P.K."/>
            <person name="Smith M."/>
            <person name="Roesemann S."/>
            <person name="Alexander J.E."/>
            <person name="Rich S.A."/>
            <person name="Livny J."/>
            <person name="Vlamakis H."/>
            <person name="Clish C."/>
            <person name="Bullock K."/>
            <person name="Deik A."/>
            <person name="Scott J."/>
            <person name="Pierce K.A."/>
            <person name="Xavier R.J."/>
            <person name="Alm E.J."/>
        </authorList>
    </citation>
    <scope>NUCLEOTIDE SEQUENCE [LARGE SCALE GENOMIC DNA]</scope>
    <source>
        <strain evidence="7 8">BIOML-A10</strain>
    </source>
</reference>
<feature type="transmembrane region" description="Helical" evidence="6">
    <location>
        <begin position="384"/>
        <end position="403"/>
    </location>
</feature>
<gene>
    <name evidence="7" type="ORF">GT635_04005</name>
</gene>
<feature type="transmembrane region" description="Helical" evidence="6">
    <location>
        <begin position="326"/>
        <end position="344"/>
    </location>
</feature>
<evidence type="ECO:0000313" key="8">
    <source>
        <dbReference type="Proteomes" id="UP000481598"/>
    </source>
</evidence>
<feature type="transmembrane region" description="Helical" evidence="6">
    <location>
        <begin position="356"/>
        <end position="378"/>
    </location>
</feature>
<evidence type="ECO:0000256" key="3">
    <source>
        <dbReference type="ARBA" id="ARBA00022692"/>
    </source>
</evidence>
<organism evidence="7 8">
    <name type="scientific">Collinsella aerofaciens</name>
    <dbReference type="NCBI Taxonomy" id="74426"/>
    <lineage>
        <taxon>Bacteria</taxon>
        <taxon>Bacillati</taxon>
        <taxon>Actinomycetota</taxon>
        <taxon>Coriobacteriia</taxon>
        <taxon>Coriobacteriales</taxon>
        <taxon>Coriobacteriaceae</taxon>
        <taxon>Collinsella</taxon>
    </lineage>
</organism>
<evidence type="ECO:0000256" key="2">
    <source>
        <dbReference type="ARBA" id="ARBA00022475"/>
    </source>
</evidence>
<dbReference type="InterPro" id="IPR050833">
    <property type="entry name" value="Poly_Biosynth_Transport"/>
</dbReference>
<dbReference type="PANTHER" id="PTHR30250">
    <property type="entry name" value="PST FAMILY PREDICTED COLANIC ACID TRANSPORTER"/>
    <property type="match status" value="1"/>
</dbReference>
<feature type="transmembrane region" description="Helical" evidence="6">
    <location>
        <begin position="15"/>
        <end position="36"/>
    </location>
</feature>
<comment type="caution">
    <text evidence="7">The sequence shown here is derived from an EMBL/GenBank/DDBJ whole genome shotgun (WGS) entry which is preliminary data.</text>
</comment>
<feature type="transmembrane region" description="Helical" evidence="6">
    <location>
        <begin position="42"/>
        <end position="62"/>
    </location>
</feature>
<keyword evidence="3 6" id="KW-0812">Transmembrane</keyword>
<protein>
    <submittedName>
        <fullName evidence="7">Polysaccharide biosynthesis protein</fullName>
    </submittedName>
</protein>
<evidence type="ECO:0000256" key="1">
    <source>
        <dbReference type="ARBA" id="ARBA00004651"/>
    </source>
</evidence>
<feature type="transmembrane region" description="Helical" evidence="6">
    <location>
        <begin position="208"/>
        <end position="225"/>
    </location>
</feature>
<keyword evidence="2" id="KW-1003">Cell membrane</keyword>
<proteinExistence type="predicted"/>
<keyword evidence="5 6" id="KW-0472">Membrane</keyword>
<name>A0A6L8RIL0_9ACTN</name>
<dbReference type="RefSeq" id="WP_161155568.1">
    <property type="nucleotide sequence ID" value="NZ_WWSY01000004.1"/>
</dbReference>
<keyword evidence="4 6" id="KW-1133">Transmembrane helix</keyword>
<feature type="transmembrane region" description="Helical" evidence="6">
    <location>
        <begin position="245"/>
        <end position="264"/>
    </location>
</feature>
<feature type="transmembrane region" description="Helical" evidence="6">
    <location>
        <begin position="285"/>
        <end position="306"/>
    </location>
</feature>
<dbReference type="EMBL" id="WWTB01000007">
    <property type="protein sequence ID" value="MZJ85628.1"/>
    <property type="molecule type" value="Genomic_DNA"/>
</dbReference>
<dbReference type="GO" id="GO:0005886">
    <property type="term" value="C:plasma membrane"/>
    <property type="evidence" value="ECO:0007669"/>
    <property type="project" value="UniProtKB-SubCell"/>
</dbReference>
<dbReference type="Proteomes" id="UP000481598">
    <property type="component" value="Unassembled WGS sequence"/>
</dbReference>
<dbReference type="AlphaFoldDB" id="A0A6L8RIL0"/>
<feature type="transmembrane region" description="Helical" evidence="6">
    <location>
        <begin position="110"/>
        <end position="130"/>
    </location>
</feature>
<feature type="transmembrane region" description="Helical" evidence="6">
    <location>
        <begin position="83"/>
        <end position="104"/>
    </location>
</feature>
<evidence type="ECO:0000256" key="5">
    <source>
        <dbReference type="ARBA" id="ARBA00023136"/>
    </source>
</evidence>
<dbReference type="PANTHER" id="PTHR30250:SF11">
    <property type="entry name" value="O-ANTIGEN TRANSPORTER-RELATED"/>
    <property type="match status" value="1"/>
</dbReference>
<evidence type="ECO:0000256" key="6">
    <source>
        <dbReference type="SAM" id="Phobius"/>
    </source>
</evidence>
<sequence length="414" mass="45137">MEATEKTLSIKHNMFWNTVGSLTNLGCQWLITILVVRLSDGYSAAGIYSLAMSIFNMFSQLAQYRMYTVQIADVERKNSAGQYLTFRFFTTFMAFAMLAVYSIATCRIDTVPAVLLYALYKTAGLVIDVMHANDQVGHRMDYIGKSLIMQGIGSLLSFIVVFGLLNSLEGALLLMTVVTIGIGVIYDYPRSNRISAIKLGITQAKVRAFLCGCLPIVLGGIAASAAPNIPRQYLSYTFGDSALGIYASVAAPVAIIQMGATYIYNPLLGYLVERYYSREKSFFTLIGKILAGILFVGVISAVALFFFGKLLLSLFYGAGIAKHSDLLQPMLACAFLTGIAWFVNDLLVSLDNYRGVFVGSILSLISAVAVMAPAQVLFGLNGPTVTALISNAICLIYQSFVLGKQTQEWFGEKR</sequence>
<feature type="transmembrane region" description="Helical" evidence="6">
    <location>
        <begin position="171"/>
        <end position="188"/>
    </location>
</feature>
<accession>A0A6L8RIL0</accession>
<comment type="subcellular location">
    <subcellularLocation>
        <location evidence="1">Cell membrane</location>
        <topology evidence="1">Multi-pass membrane protein</topology>
    </subcellularLocation>
</comment>
<evidence type="ECO:0000313" key="7">
    <source>
        <dbReference type="EMBL" id="MZJ85628.1"/>
    </source>
</evidence>
<evidence type="ECO:0000256" key="4">
    <source>
        <dbReference type="ARBA" id="ARBA00022989"/>
    </source>
</evidence>
<feature type="transmembrane region" description="Helical" evidence="6">
    <location>
        <begin position="142"/>
        <end position="165"/>
    </location>
</feature>